<feature type="compositionally biased region" description="Polar residues" evidence="1">
    <location>
        <begin position="528"/>
        <end position="543"/>
    </location>
</feature>
<feature type="compositionally biased region" description="Polar residues" evidence="1">
    <location>
        <begin position="159"/>
        <end position="205"/>
    </location>
</feature>
<protein>
    <submittedName>
        <fullName evidence="2">Uncharacterized protein</fullName>
    </submittedName>
</protein>
<comment type="caution">
    <text evidence="2">The sequence shown here is derived from an EMBL/GenBank/DDBJ whole genome shotgun (WGS) entry which is preliminary data.</text>
</comment>
<dbReference type="EMBL" id="JASJQH010006877">
    <property type="protein sequence ID" value="KAK9729668.1"/>
    <property type="molecule type" value="Genomic_DNA"/>
</dbReference>
<feature type="region of interest" description="Disordered" evidence="1">
    <location>
        <begin position="1"/>
        <end position="23"/>
    </location>
</feature>
<feature type="region of interest" description="Disordered" evidence="1">
    <location>
        <begin position="523"/>
        <end position="562"/>
    </location>
</feature>
<feature type="compositionally biased region" description="Polar residues" evidence="1">
    <location>
        <begin position="552"/>
        <end position="562"/>
    </location>
</feature>
<name>A0ABR2WBS3_9FUNG</name>
<feature type="compositionally biased region" description="Basic and acidic residues" evidence="1">
    <location>
        <begin position="669"/>
        <end position="681"/>
    </location>
</feature>
<gene>
    <name evidence="2" type="ORF">K7432_000075</name>
</gene>
<feature type="compositionally biased region" description="Acidic residues" evidence="1">
    <location>
        <begin position="63"/>
        <end position="72"/>
    </location>
</feature>
<feature type="compositionally biased region" description="Basic and acidic residues" evidence="1">
    <location>
        <begin position="8"/>
        <end position="23"/>
    </location>
</feature>
<feature type="compositionally biased region" description="Polar residues" evidence="1">
    <location>
        <begin position="121"/>
        <end position="151"/>
    </location>
</feature>
<feature type="region of interest" description="Disordered" evidence="1">
    <location>
        <begin position="60"/>
        <end position="485"/>
    </location>
</feature>
<feature type="compositionally biased region" description="Polar residues" evidence="1">
    <location>
        <begin position="228"/>
        <end position="238"/>
    </location>
</feature>
<feature type="compositionally biased region" description="Polar residues" evidence="1">
    <location>
        <begin position="455"/>
        <end position="475"/>
    </location>
</feature>
<proteinExistence type="predicted"/>
<keyword evidence="3" id="KW-1185">Reference proteome</keyword>
<accession>A0ABR2WBS3</accession>
<dbReference type="Proteomes" id="UP001479436">
    <property type="component" value="Unassembled WGS sequence"/>
</dbReference>
<reference evidence="2 3" key="1">
    <citation type="submission" date="2023-04" db="EMBL/GenBank/DDBJ databases">
        <title>Genome of Basidiobolus ranarum AG-B5.</title>
        <authorList>
            <person name="Stajich J.E."/>
            <person name="Carter-House D."/>
            <person name="Gryganskyi A."/>
        </authorList>
    </citation>
    <scope>NUCLEOTIDE SEQUENCE [LARGE SCALE GENOMIC DNA]</scope>
    <source>
        <strain evidence="2 3">AG-B5</strain>
    </source>
</reference>
<sequence length="699" mass="76055">MTSTRPSRNSEARGYRNATNEHDRLKRALVEPVQSWVKKWTFPNNSKHLQIYKWVKADREHDFEDDSSDDEPYPIAASETETSTLAKKRGKSDEEIIDDSIKRQRSDAGGDTDVDTPKLDNFNTPQDDTPGSVTVTHASSVNTPDVNSTIDTPIDKASDMNSQSSAKTSSPVNTTSIENTNSQMNSPMEETVDSSVETPLESTYAPSVDSPPDSVPVSSGNMIEKSGLNESFVTTPSENAELENDSAEQLEVDSQKDKSEIETEIEQKPTPSNSNDSSEQLLESNSQKDTSEVEDNKTLTNSNDSAESLLEGGSQKDISEAEQTNTENQIEVLPSQESSSADVNMEDAFVEEKDSQEVSVTEPVSPTGVETAQEEITTTLNDTISPMEESEPDHSISNEVVDEVLASTELDESSGQSNNIKTPPAEIAESRELSEDMTVDTNNETTEAEKENRSDIQSQAVVNPTNPSDVAQQNPEAPDSSAGIELQSELQDNIESAAQVEDINAPNESQSFDEVPENIEIEKESPTLEVQSNPTEVANTTQTEDLKPDAQSVLSNADDNQSVQITLPEAKEDDIITDSIAVENSKLADDTTELPEEITHQVAENPPQDVNEVDTNDAVPEISLSENVTPQLSTDPVKHTQDEILATEPEAEGLGKPAEEIVPAENETIEEKQESPPKEKQSSALGALCSYSDDLSESD</sequence>
<feature type="compositionally biased region" description="Acidic residues" evidence="1">
    <location>
        <begin position="240"/>
        <end position="251"/>
    </location>
</feature>
<feature type="compositionally biased region" description="Polar residues" evidence="1">
    <location>
        <begin position="269"/>
        <end position="288"/>
    </location>
</feature>
<feature type="compositionally biased region" description="Basic and acidic residues" evidence="1">
    <location>
        <begin position="253"/>
        <end position="267"/>
    </location>
</feature>
<feature type="region of interest" description="Disordered" evidence="1">
    <location>
        <begin position="601"/>
        <end position="699"/>
    </location>
</feature>
<feature type="compositionally biased region" description="Low complexity" evidence="1">
    <location>
        <begin position="206"/>
        <end position="219"/>
    </location>
</feature>
<evidence type="ECO:0000313" key="3">
    <source>
        <dbReference type="Proteomes" id="UP001479436"/>
    </source>
</evidence>
<feature type="compositionally biased region" description="Polar residues" evidence="1">
    <location>
        <begin position="357"/>
        <end position="384"/>
    </location>
</feature>
<feature type="compositionally biased region" description="Polar residues" evidence="1">
    <location>
        <begin position="624"/>
        <end position="634"/>
    </location>
</feature>
<evidence type="ECO:0000256" key="1">
    <source>
        <dbReference type="SAM" id="MobiDB-lite"/>
    </source>
</evidence>
<evidence type="ECO:0000313" key="2">
    <source>
        <dbReference type="EMBL" id="KAK9729668.1"/>
    </source>
</evidence>
<feature type="compositionally biased region" description="Polar residues" evidence="1">
    <location>
        <begin position="321"/>
        <end position="342"/>
    </location>
</feature>
<feature type="compositionally biased region" description="Basic and acidic residues" evidence="1">
    <location>
        <begin position="91"/>
        <end position="108"/>
    </location>
</feature>
<organism evidence="2 3">
    <name type="scientific">Basidiobolus ranarum</name>
    <dbReference type="NCBI Taxonomy" id="34480"/>
    <lineage>
        <taxon>Eukaryota</taxon>
        <taxon>Fungi</taxon>
        <taxon>Fungi incertae sedis</taxon>
        <taxon>Zoopagomycota</taxon>
        <taxon>Entomophthoromycotina</taxon>
        <taxon>Basidiobolomycetes</taxon>
        <taxon>Basidiobolales</taxon>
        <taxon>Basidiobolaceae</taxon>
        <taxon>Basidiobolus</taxon>
    </lineage>
</organism>